<dbReference type="Gene3D" id="3.30.460.10">
    <property type="entry name" value="Beta Polymerase, domain 2"/>
    <property type="match status" value="1"/>
</dbReference>
<accession>A0A6L2Q5B8</accession>
<organism evidence="6 7">
    <name type="scientific">Coptotermes formosanus</name>
    <name type="common">Formosan subterranean termite</name>
    <dbReference type="NCBI Taxonomy" id="36987"/>
    <lineage>
        <taxon>Eukaryota</taxon>
        <taxon>Metazoa</taxon>
        <taxon>Ecdysozoa</taxon>
        <taxon>Arthropoda</taxon>
        <taxon>Hexapoda</taxon>
        <taxon>Insecta</taxon>
        <taxon>Pterygota</taxon>
        <taxon>Neoptera</taxon>
        <taxon>Polyneoptera</taxon>
        <taxon>Dictyoptera</taxon>
        <taxon>Blattodea</taxon>
        <taxon>Blattoidea</taxon>
        <taxon>Termitoidae</taxon>
        <taxon>Rhinotermitidae</taxon>
        <taxon>Coptotermes</taxon>
    </lineage>
</organism>
<comment type="subcellular location">
    <subcellularLocation>
        <location evidence="1">Mitochondrion</location>
    </subcellularLocation>
</comment>
<evidence type="ECO:0000256" key="3">
    <source>
        <dbReference type="ARBA" id="ARBA00023128"/>
    </source>
</evidence>
<dbReference type="HAMAP" id="MF_01477">
    <property type="entry name" value="Iojap_RsfS"/>
    <property type="match status" value="1"/>
</dbReference>
<evidence type="ECO:0000256" key="2">
    <source>
        <dbReference type="ARBA" id="ARBA00010574"/>
    </source>
</evidence>
<dbReference type="GO" id="GO:0017148">
    <property type="term" value="P:negative regulation of translation"/>
    <property type="evidence" value="ECO:0007669"/>
    <property type="project" value="TreeGrafter"/>
</dbReference>
<dbReference type="PANTHER" id="PTHR21043:SF0">
    <property type="entry name" value="MITOCHONDRIAL ASSEMBLY OF RIBOSOMAL LARGE SUBUNIT PROTEIN 1"/>
    <property type="match status" value="1"/>
</dbReference>
<dbReference type="SUPFAM" id="SSF81301">
    <property type="entry name" value="Nucleotidyltransferase"/>
    <property type="match status" value="1"/>
</dbReference>
<evidence type="ECO:0000313" key="6">
    <source>
        <dbReference type="EMBL" id="GFG39936.1"/>
    </source>
</evidence>
<dbReference type="PANTHER" id="PTHR21043">
    <property type="entry name" value="IOJAP SUPERFAMILY ORTHOLOG"/>
    <property type="match status" value="1"/>
</dbReference>
<dbReference type="OrthoDB" id="21330at2759"/>
<evidence type="ECO:0000256" key="5">
    <source>
        <dbReference type="ARBA" id="ARBA00073331"/>
    </source>
</evidence>
<dbReference type="FunCoup" id="A0A6L2Q5B8">
    <property type="interactions" value="512"/>
</dbReference>
<keyword evidence="3" id="KW-0496">Mitochondrion</keyword>
<dbReference type="AlphaFoldDB" id="A0A6L2Q5B8"/>
<dbReference type="NCBIfam" id="TIGR00090">
    <property type="entry name" value="rsfS_iojap_ybeB"/>
    <property type="match status" value="1"/>
</dbReference>
<sequence length="254" mass="29356">MITLRNCGIRNVIRLKWGRHLYQQYSPRVLLERCYQDEAKETPKGTGKQEIPSAISLKYQVFRDDDATVILDVEEERLKQLKTLDLPHRQFKDDEFSGLNLERGVRGVFDIEEIVDVLRREKLEDICVVSLPPDTKYVDHIVVVTGKSKRHMTAVAEFIRKLYKRKRHPHDVIPRIEGEMSSDWMALDLGNIALHIFSRSARPIYDVESLWSLGSEYDLNYNKPDDPLITLLEQHSVYLGGLKPADGIIENTNG</sequence>
<comment type="function">
    <text evidence="4">Required for normal mitochondrial ribosome function and mitochondrial translation. May play a role in ribosome biogenesis by preventing premature association of the 28S and 39S ribosomal subunits. Interacts with mitochondrial ribosomal protein uL14m (MRPL14), probably blocking formation of intersubunit bridge B8, preventing association of the 28S and 39S ribosomal subunits. Addition to isolated mitochondrial ribosomal subunits partially inhibits translation, probably by interfering with the association of the 28S and 39S ribosomal subunits and the formation of functional ribosomes. May also participate in the assembly and/or regulation of the stability of the large subunit of the mitochondrial ribosome. May function as a ribosomal silencing factor.</text>
</comment>
<keyword evidence="7" id="KW-1185">Reference proteome</keyword>
<dbReference type="GO" id="GO:0043023">
    <property type="term" value="F:ribosomal large subunit binding"/>
    <property type="evidence" value="ECO:0007669"/>
    <property type="project" value="TreeGrafter"/>
</dbReference>
<dbReference type="EMBL" id="BLKM01001294">
    <property type="protein sequence ID" value="GFG39936.1"/>
    <property type="molecule type" value="Genomic_DNA"/>
</dbReference>
<dbReference type="InterPro" id="IPR043519">
    <property type="entry name" value="NT_sf"/>
</dbReference>
<dbReference type="InterPro" id="IPR004394">
    <property type="entry name" value="Iojap/RsfS/C7orf30"/>
</dbReference>
<dbReference type="GO" id="GO:0005739">
    <property type="term" value="C:mitochondrion"/>
    <property type="evidence" value="ECO:0007669"/>
    <property type="project" value="UniProtKB-SubCell"/>
</dbReference>
<evidence type="ECO:0000256" key="4">
    <source>
        <dbReference type="ARBA" id="ARBA00053669"/>
    </source>
</evidence>
<proteinExistence type="inferred from homology"/>
<comment type="caution">
    <text evidence="6">The sequence shown here is derived from an EMBL/GenBank/DDBJ whole genome shotgun (WGS) entry which is preliminary data.</text>
</comment>
<reference evidence="7" key="1">
    <citation type="submission" date="2020-01" db="EMBL/GenBank/DDBJ databases">
        <title>Draft genome sequence of the Termite Coptotermes fromosanus.</title>
        <authorList>
            <person name="Itakura S."/>
            <person name="Yosikawa Y."/>
            <person name="Umezawa K."/>
        </authorList>
    </citation>
    <scope>NUCLEOTIDE SEQUENCE [LARGE SCALE GENOMIC DNA]</scope>
</reference>
<dbReference type="Proteomes" id="UP000502823">
    <property type="component" value="Unassembled WGS sequence"/>
</dbReference>
<evidence type="ECO:0000256" key="1">
    <source>
        <dbReference type="ARBA" id="ARBA00004173"/>
    </source>
</evidence>
<dbReference type="FunFam" id="3.30.460.10:FF:000018">
    <property type="entry name" value="Mitochondrial assembly of ribosomal large subunit 1"/>
    <property type="match status" value="1"/>
</dbReference>
<evidence type="ECO:0000313" key="7">
    <source>
        <dbReference type="Proteomes" id="UP000502823"/>
    </source>
</evidence>
<dbReference type="Pfam" id="PF02410">
    <property type="entry name" value="RsfS"/>
    <property type="match status" value="1"/>
</dbReference>
<name>A0A6L2Q5B8_COPFO</name>
<protein>
    <recommendedName>
        <fullName evidence="5">Mitochondrial assembly of ribosomal large subunit protein 1</fullName>
    </recommendedName>
</protein>
<dbReference type="InParanoid" id="A0A6L2Q5B8"/>
<gene>
    <name evidence="6" type="ORF">Cfor_08993</name>
</gene>
<dbReference type="GO" id="GO:0090071">
    <property type="term" value="P:negative regulation of ribosome biogenesis"/>
    <property type="evidence" value="ECO:0007669"/>
    <property type="project" value="TreeGrafter"/>
</dbReference>
<comment type="similarity">
    <text evidence="2">Belongs to the Iojap/RsfS family.</text>
</comment>